<evidence type="ECO:0000259" key="2">
    <source>
        <dbReference type="Pfam" id="PF19066"/>
    </source>
</evidence>
<keyword evidence="1" id="KW-0812">Transmembrane</keyword>
<dbReference type="InterPro" id="IPR043915">
    <property type="entry name" value="P9_TM"/>
</dbReference>
<proteinExistence type="predicted"/>
<keyword evidence="1" id="KW-0472">Membrane</keyword>
<reference evidence="3" key="1">
    <citation type="journal article" date="2017" name="Elife">
        <title>The kinetoplastid-infecting Bodo saltans virus (BsV), a window into the most abundant giant viruses in the sea.</title>
        <authorList>
            <person name="Deeg C.M."/>
            <person name="Chow C.-E.T."/>
            <person name="Suttle C.A."/>
        </authorList>
    </citation>
    <scope>NUCLEOTIDE SEQUENCE</scope>
    <source>
        <strain evidence="3">NG1</strain>
    </source>
</reference>
<evidence type="ECO:0000256" key="1">
    <source>
        <dbReference type="SAM" id="Phobius"/>
    </source>
</evidence>
<feature type="transmembrane region" description="Helical" evidence="1">
    <location>
        <begin position="36"/>
        <end position="53"/>
    </location>
</feature>
<dbReference type="Pfam" id="PF19066">
    <property type="entry name" value="P9_TM"/>
    <property type="match status" value="1"/>
</dbReference>
<evidence type="ECO:0000313" key="4">
    <source>
        <dbReference type="Proteomes" id="UP000240325"/>
    </source>
</evidence>
<organism evidence="3">
    <name type="scientific">Bodo saltans virus</name>
    <dbReference type="NCBI Taxonomy" id="2024608"/>
    <lineage>
        <taxon>Viruses</taxon>
        <taxon>Varidnaviria</taxon>
        <taxon>Bamfordvirae</taxon>
        <taxon>Nucleocytoviricota</taxon>
        <taxon>Megaviricetes</taxon>
        <taxon>Imitervirales</taxon>
        <taxon>Mimiviridae</taxon>
        <taxon>Klosneuvirinae</taxon>
        <taxon>Theiavirus</taxon>
        <taxon>Theiavirus salishense</taxon>
    </lineage>
</organism>
<accession>A0A2H4UU50</accession>
<feature type="domain" description="Minor capsid protein P9 transmembrane helices" evidence="2">
    <location>
        <begin position="7"/>
        <end position="75"/>
    </location>
</feature>
<feature type="transmembrane region" description="Helical" evidence="1">
    <location>
        <begin position="59"/>
        <end position="76"/>
    </location>
</feature>
<name>A0A2H4UU50_9VIRU</name>
<dbReference type="EMBL" id="MF782455">
    <property type="protein sequence ID" value="ATZ80462.1"/>
    <property type="molecule type" value="Genomic_DNA"/>
</dbReference>
<keyword evidence="1" id="KW-1133">Transmembrane helix</keyword>
<protein>
    <recommendedName>
        <fullName evidence="2">Minor capsid protein P9 transmembrane helices domain-containing protein</fullName>
    </recommendedName>
</protein>
<dbReference type="Proteomes" id="UP000240325">
    <property type="component" value="Segment"/>
</dbReference>
<evidence type="ECO:0000313" key="3">
    <source>
        <dbReference type="EMBL" id="ATZ80462.1"/>
    </source>
</evidence>
<gene>
    <name evidence="3" type="ORF">BMW23_0408</name>
</gene>
<keyword evidence="4" id="KW-1185">Reference proteome</keyword>
<sequence>MSDTNNFWLDEPSVLYANSAYMNIIPNSNMSREEQFNSITRFCIYAIILFIILDKSSLWIFIPVIVICFIIFINYINNKSETMISTTRGIDIDAMGDENYNEHKDNTPDIIVEAGYYDEKNKIMVNNYLNNTMKKDKKINYDKYKEQSRKKCKLPTPDNPFMNPTLNDISLELQDPPIACNADDTDIQNKIIECYNDKLFMDVEDLFDKENSKRQFYTVPQMFPNDQSTFANWCYKSDNICKVDQSKCLKYEDLRYKRVNVT</sequence>